<feature type="region of interest" description="Disordered" evidence="6">
    <location>
        <begin position="1"/>
        <end position="37"/>
    </location>
</feature>
<reference evidence="9 10" key="1">
    <citation type="journal article" date="2019" name="Emerg. Microbes Infect.">
        <title>Comprehensive subspecies identification of 175 nontuberculous mycobacteria species based on 7547 genomic profiles.</title>
        <authorList>
            <person name="Matsumoto Y."/>
            <person name="Kinjo T."/>
            <person name="Motooka D."/>
            <person name="Nabeya D."/>
            <person name="Jung N."/>
            <person name="Uechi K."/>
            <person name="Horii T."/>
            <person name="Iida T."/>
            <person name="Fujita J."/>
            <person name="Nakamura S."/>
        </authorList>
    </citation>
    <scope>NUCLEOTIDE SEQUENCE [LARGE SCALE GENOMIC DNA]</scope>
    <source>
        <strain evidence="9 10">JCM 6377</strain>
    </source>
</reference>
<feature type="transmembrane region" description="Helical" evidence="7">
    <location>
        <begin position="81"/>
        <end position="102"/>
    </location>
</feature>
<dbReference type="PANTHER" id="PTHR36115:SF6">
    <property type="entry name" value="PROLINE-RICH ANTIGEN HOMOLOG"/>
    <property type="match status" value="1"/>
</dbReference>
<evidence type="ECO:0000256" key="4">
    <source>
        <dbReference type="ARBA" id="ARBA00022989"/>
    </source>
</evidence>
<dbReference type="PANTHER" id="PTHR36115">
    <property type="entry name" value="PROLINE-RICH ANTIGEN HOMOLOG-RELATED"/>
    <property type="match status" value="1"/>
</dbReference>
<name>A0A7I9WBM9_MYCAG</name>
<evidence type="ECO:0000313" key="9">
    <source>
        <dbReference type="EMBL" id="GFG55133.1"/>
    </source>
</evidence>
<dbReference type="Proteomes" id="UP000465302">
    <property type="component" value="Unassembled WGS sequence"/>
</dbReference>
<accession>A0A7I9WBM9</accession>
<evidence type="ECO:0000256" key="1">
    <source>
        <dbReference type="ARBA" id="ARBA00004651"/>
    </source>
</evidence>
<organism evidence="9 10">
    <name type="scientific">Mycolicibacterium agri</name>
    <name type="common">Mycobacterium agri</name>
    <dbReference type="NCBI Taxonomy" id="36811"/>
    <lineage>
        <taxon>Bacteria</taxon>
        <taxon>Bacillati</taxon>
        <taxon>Actinomycetota</taxon>
        <taxon>Actinomycetes</taxon>
        <taxon>Mycobacteriales</taxon>
        <taxon>Mycobacteriaceae</taxon>
        <taxon>Mycolicibacterium</taxon>
    </lineage>
</organism>
<evidence type="ECO:0000256" key="6">
    <source>
        <dbReference type="SAM" id="MobiDB-lite"/>
    </source>
</evidence>
<dbReference type="EMBL" id="BLKS01000003">
    <property type="protein sequence ID" value="GFG55133.1"/>
    <property type="molecule type" value="Genomic_DNA"/>
</dbReference>
<dbReference type="InterPro" id="IPR016795">
    <property type="entry name" value="UCP021697"/>
</dbReference>
<dbReference type="PIRSF" id="PIRSF021697">
    <property type="entry name" value="UCP021697"/>
    <property type="match status" value="1"/>
</dbReference>
<keyword evidence="5 7" id="KW-0472">Membrane</keyword>
<dbReference type="InterPro" id="IPR051791">
    <property type="entry name" value="Pra-immunoreactive"/>
</dbReference>
<comment type="caution">
    <text evidence="9">The sequence shown here is derived from an EMBL/GenBank/DDBJ whole genome shotgun (WGS) entry which is preliminary data.</text>
</comment>
<evidence type="ECO:0000256" key="5">
    <source>
        <dbReference type="ARBA" id="ARBA00023136"/>
    </source>
</evidence>
<feature type="domain" description="RDD" evidence="8">
    <location>
        <begin position="47"/>
        <end position="155"/>
    </location>
</feature>
<feature type="transmembrane region" description="Helical" evidence="7">
    <location>
        <begin position="123"/>
        <end position="142"/>
    </location>
</feature>
<protein>
    <submittedName>
        <fullName evidence="9">RDD family protein</fullName>
    </submittedName>
</protein>
<dbReference type="AlphaFoldDB" id="A0A7I9WBM9"/>
<dbReference type="InterPro" id="IPR010432">
    <property type="entry name" value="RDD"/>
</dbReference>
<sequence length="162" mass="17501">MLDPMPSSFGSWLSGPPPVGPGPQDQRPNDYPGQRLGLPQSGPKSLARMGRRLCALLIDWLIAYGLAGLAMTFGWVSIQNLSTAVLVIWFLLGAVSVRLFGFTPGQFALGLMVVPTDNRLHVGFGRALMRGLLIALVIPALISDSDLRGLHDRLTKTAVVRR</sequence>
<dbReference type="GO" id="GO:0005886">
    <property type="term" value="C:plasma membrane"/>
    <property type="evidence" value="ECO:0007669"/>
    <property type="project" value="UniProtKB-SubCell"/>
</dbReference>
<feature type="transmembrane region" description="Helical" evidence="7">
    <location>
        <begin position="53"/>
        <end position="75"/>
    </location>
</feature>
<evidence type="ECO:0000256" key="2">
    <source>
        <dbReference type="ARBA" id="ARBA00022475"/>
    </source>
</evidence>
<evidence type="ECO:0000259" key="8">
    <source>
        <dbReference type="Pfam" id="PF06271"/>
    </source>
</evidence>
<evidence type="ECO:0000256" key="7">
    <source>
        <dbReference type="SAM" id="Phobius"/>
    </source>
</evidence>
<comment type="subcellular location">
    <subcellularLocation>
        <location evidence="1">Cell membrane</location>
        <topology evidence="1">Multi-pass membrane protein</topology>
    </subcellularLocation>
</comment>
<keyword evidence="4 7" id="KW-1133">Transmembrane helix</keyword>
<evidence type="ECO:0000256" key="3">
    <source>
        <dbReference type="ARBA" id="ARBA00022692"/>
    </source>
</evidence>
<keyword evidence="3 7" id="KW-0812">Transmembrane</keyword>
<proteinExistence type="predicted"/>
<dbReference type="Pfam" id="PF06271">
    <property type="entry name" value="RDD"/>
    <property type="match status" value="1"/>
</dbReference>
<gene>
    <name evidence="9" type="ORF">MAGR_65740</name>
</gene>
<evidence type="ECO:0000313" key="10">
    <source>
        <dbReference type="Proteomes" id="UP000465302"/>
    </source>
</evidence>
<keyword evidence="2" id="KW-1003">Cell membrane</keyword>